<dbReference type="InterPro" id="IPR023606">
    <property type="entry name" value="CoA-Trfase_III_dom_1_sf"/>
</dbReference>
<sequence>MTERTQVLPEAELPLQGLLVLDFSQFLSGPSAALRLADMGATVIKIERPQVGELCRQLYISALQLDGDSTLFHTINRNKRSYAADLKNPQHLQKLRQLIAKADVMIANFRPQVMERLGLDAASCHAINPGLVYGSVTGYGSTGPWVDLPGQDLLAQARSGLVWLNGDAEQGPVPVGLALADILTGSHLVQGILAALLRRGRTGKGAHVEVSLLESTLDFQFEVLTTHLNDGGQLPQRAAVRNAHAYLGAPYGIYSTADGELALAMGSLHTLAQALDCPALLPFADQGGDVAWRQRDDIKRLLAQHLRQHSTDHWLARLQALDYWCAPVMTWHELLQHEGFKTLDFLQTVQRDNGVQLRTTRCPIRVDGKVLKNGRGSPHVGEHNAWVEAQFGLNDKESQA</sequence>
<dbReference type="GO" id="GO:0016740">
    <property type="term" value="F:transferase activity"/>
    <property type="evidence" value="ECO:0007669"/>
    <property type="project" value="UniProtKB-KW"/>
</dbReference>
<dbReference type="Proteomes" id="UP001606099">
    <property type="component" value="Unassembled WGS sequence"/>
</dbReference>
<name>A0ABW7FWE6_9BURK</name>
<evidence type="ECO:0000313" key="3">
    <source>
        <dbReference type="Proteomes" id="UP001606099"/>
    </source>
</evidence>
<dbReference type="RefSeq" id="WP_394461081.1">
    <property type="nucleotide sequence ID" value="NZ_JBIGHZ010000004.1"/>
</dbReference>
<comment type="caution">
    <text evidence="2">The sequence shown here is derived from an EMBL/GenBank/DDBJ whole genome shotgun (WGS) entry which is preliminary data.</text>
</comment>
<evidence type="ECO:0000313" key="2">
    <source>
        <dbReference type="EMBL" id="MFG6448634.1"/>
    </source>
</evidence>
<keyword evidence="3" id="KW-1185">Reference proteome</keyword>
<reference evidence="2 3" key="1">
    <citation type="submission" date="2024-08" db="EMBL/GenBank/DDBJ databases">
        <authorList>
            <person name="Lu H."/>
        </authorList>
    </citation>
    <scope>NUCLEOTIDE SEQUENCE [LARGE SCALE GENOMIC DNA]</scope>
    <source>
        <strain evidence="2 3">BYS180W</strain>
    </source>
</reference>
<dbReference type="SUPFAM" id="SSF89796">
    <property type="entry name" value="CoA-transferase family III (CaiB/BaiF)"/>
    <property type="match status" value="1"/>
</dbReference>
<protein>
    <submittedName>
        <fullName evidence="2">CaiB/BaiF CoA transferase family protein</fullName>
    </submittedName>
</protein>
<dbReference type="PANTHER" id="PTHR48207">
    <property type="entry name" value="SUCCINATE--HYDROXYMETHYLGLUTARATE COA-TRANSFERASE"/>
    <property type="match status" value="1"/>
</dbReference>
<keyword evidence="1 2" id="KW-0808">Transferase</keyword>
<accession>A0ABW7FWE6</accession>
<proteinExistence type="predicted"/>
<organism evidence="2 3">
    <name type="scientific">Roseateles rivi</name>
    <dbReference type="NCBI Taxonomy" id="3299028"/>
    <lineage>
        <taxon>Bacteria</taxon>
        <taxon>Pseudomonadati</taxon>
        <taxon>Pseudomonadota</taxon>
        <taxon>Betaproteobacteria</taxon>
        <taxon>Burkholderiales</taxon>
        <taxon>Sphaerotilaceae</taxon>
        <taxon>Roseateles</taxon>
    </lineage>
</organism>
<gene>
    <name evidence="2" type="ORF">ACG0Z6_10350</name>
</gene>
<dbReference type="Gene3D" id="3.30.1540.10">
    <property type="entry name" value="formyl-coa transferase, domain 3"/>
    <property type="match status" value="1"/>
</dbReference>
<evidence type="ECO:0000256" key="1">
    <source>
        <dbReference type="ARBA" id="ARBA00022679"/>
    </source>
</evidence>
<dbReference type="Pfam" id="PF02515">
    <property type="entry name" value="CoA_transf_3"/>
    <property type="match status" value="1"/>
</dbReference>
<dbReference type="EMBL" id="JBIGHZ010000004">
    <property type="protein sequence ID" value="MFG6448634.1"/>
    <property type="molecule type" value="Genomic_DNA"/>
</dbReference>
<dbReference type="Gene3D" id="3.40.50.10540">
    <property type="entry name" value="Crotonobetainyl-coa:carnitine coa-transferase, domain 1"/>
    <property type="match status" value="1"/>
</dbReference>
<dbReference type="InterPro" id="IPR044855">
    <property type="entry name" value="CoA-Trfase_III_dom3_sf"/>
</dbReference>
<dbReference type="InterPro" id="IPR003673">
    <property type="entry name" value="CoA-Trfase_fam_III"/>
</dbReference>
<dbReference type="PANTHER" id="PTHR48207:SF4">
    <property type="entry name" value="BLL6097 PROTEIN"/>
    <property type="match status" value="1"/>
</dbReference>
<dbReference type="InterPro" id="IPR050483">
    <property type="entry name" value="CoA-transferase_III_domain"/>
</dbReference>